<feature type="region of interest" description="Disordered" evidence="1">
    <location>
        <begin position="427"/>
        <end position="483"/>
    </location>
</feature>
<comment type="caution">
    <text evidence="2">The sequence shown here is derived from an EMBL/GenBank/DDBJ whole genome shotgun (WGS) entry which is preliminary data.</text>
</comment>
<dbReference type="RefSeq" id="WP_270073001.1">
    <property type="nucleotide sequence ID" value="NZ_JAJAQC010000025.1"/>
</dbReference>
<accession>A0A9X3NL39</accession>
<organism evidence="2 3">
    <name type="scientific">Streptomonospora mangrovi</name>
    <dbReference type="NCBI Taxonomy" id="2883123"/>
    <lineage>
        <taxon>Bacteria</taxon>
        <taxon>Bacillati</taxon>
        <taxon>Actinomycetota</taxon>
        <taxon>Actinomycetes</taxon>
        <taxon>Streptosporangiales</taxon>
        <taxon>Nocardiopsidaceae</taxon>
        <taxon>Streptomonospora</taxon>
    </lineage>
</organism>
<sequence length="483" mass="50778">MAHDISFSSVEEATAYLGAVLDRPVVSHDSAVADGAVLTQRAHHFPDGGFTNVYDIAWSRDLVSAGIRVHEQPAHVSHTDRRAVATTSGSFFALADRTPVLPRHTSLNLVVRDGRALSLPVADREAVVCRGGDLSVEHVPAAGLLEVNGTVLPWRGSRRGGAGAGRGGGVDTGAGTGAGAEVYGNGNISIEVDNARNRSRAVRESSKHTPPTGDPDVVDVGFDAAEGGVFRSSAARAGGGLPLFPHDVVIRCPRALVRGTGDTLRVLQVGPWPAGRLPDHAVSAGPSLHHPDLAGHPINADPSLGDNPPFAEVRAARMLLHGGADGRIHVTLFDARPGSADLVGATPEEARAYVAARFGFTWGCFLDGGSTARIWTRQDTAVRDYGNRHYLRWPTGTQTDYVWEPAKGRPMANHLLLMPRYLDIGRGRPGPARTRRAGAGPDTPHGIEQALKARFPVAAPPAARGAGAPPPQQRAGRGAARRG</sequence>
<feature type="region of interest" description="Disordered" evidence="1">
    <location>
        <begin position="196"/>
        <end position="218"/>
    </location>
</feature>
<feature type="compositionally biased region" description="Low complexity" evidence="1">
    <location>
        <begin position="460"/>
        <end position="483"/>
    </location>
</feature>
<dbReference type="EMBL" id="JAJAQC010000025">
    <property type="protein sequence ID" value="MDA0565729.1"/>
    <property type="molecule type" value="Genomic_DNA"/>
</dbReference>
<evidence type="ECO:0000313" key="2">
    <source>
        <dbReference type="EMBL" id="MDA0565729.1"/>
    </source>
</evidence>
<dbReference type="AlphaFoldDB" id="A0A9X3NL39"/>
<evidence type="ECO:0000256" key="1">
    <source>
        <dbReference type="SAM" id="MobiDB-lite"/>
    </source>
</evidence>
<keyword evidence="3" id="KW-1185">Reference proteome</keyword>
<protein>
    <recommendedName>
        <fullName evidence="4">Phosphodiester glycosidase domain-containing protein</fullName>
    </recommendedName>
</protein>
<name>A0A9X3NL39_9ACTN</name>
<dbReference type="Proteomes" id="UP001140076">
    <property type="component" value="Unassembled WGS sequence"/>
</dbReference>
<feature type="compositionally biased region" description="Basic and acidic residues" evidence="1">
    <location>
        <begin position="196"/>
        <end position="207"/>
    </location>
</feature>
<evidence type="ECO:0000313" key="3">
    <source>
        <dbReference type="Proteomes" id="UP001140076"/>
    </source>
</evidence>
<proteinExistence type="predicted"/>
<feature type="compositionally biased region" description="Low complexity" evidence="1">
    <location>
        <begin position="429"/>
        <end position="441"/>
    </location>
</feature>
<reference evidence="2" key="1">
    <citation type="submission" date="2021-10" db="EMBL/GenBank/DDBJ databases">
        <title>Streptomonospora sp. nov., isolated from mangrove soil.</title>
        <authorList>
            <person name="Chen X."/>
            <person name="Ge X."/>
            <person name="Liu W."/>
        </authorList>
    </citation>
    <scope>NUCLEOTIDE SEQUENCE</scope>
    <source>
        <strain evidence="2">S1-112</strain>
    </source>
</reference>
<evidence type="ECO:0008006" key="4">
    <source>
        <dbReference type="Google" id="ProtNLM"/>
    </source>
</evidence>
<gene>
    <name evidence="2" type="ORF">LG943_15605</name>
</gene>